<sequence>MINTSVLQLKHINLFTTQLERDTLRITTEEMIHLLEAAQDTLKTVEHFADKALDEMKMHLEQCRKDLNAHTDKCKQELDEHAAKCTNAIDEHVSKTVESTYEQSRKGISYFNFTLFCLSITANAY</sequence>
<organism evidence="2 3">
    <name type="scientific">Dreissena polymorpha</name>
    <name type="common">Zebra mussel</name>
    <name type="synonym">Mytilus polymorpha</name>
    <dbReference type="NCBI Taxonomy" id="45954"/>
    <lineage>
        <taxon>Eukaryota</taxon>
        <taxon>Metazoa</taxon>
        <taxon>Spiralia</taxon>
        <taxon>Lophotrochozoa</taxon>
        <taxon>Mollusca</taxon>
        <taxon>Bivalvia</taxon>
        <taxon>Autobranchia</taxon>
        <taxon>Heteroconchia</taxon>
        <taxon>Euheterodonta</taxon>
        <taxon>Imparidentia</taxon>
        <taxon>Neoheterodontei</taxon>
        <taxon>Myida</taxon>
        <taxon>Dreissenoidea</taxon>
        <taxon>Dreissenidae</taxon>
        <taxon>Dreissena</taxon>
    </lineage>
</organism>
<evidence type="ECO:0000256" key="1">
    <source>
        <dbReference type="SAM" id="Coils"/>
    </source>
</evidence>
<reference evidence="2" key="1">
    <citation type="journal article" date="2019" name="bioRxiv">
        <title>The Genome of the Zebra Mussel, Dreissena polymorpha: A Resource for Invasive Species Research.</title>
        <authorList>
            <person name="McCartney M.A."/>
            <person name="Auch B."/>
            <person name="Kono T."/>
            <person name="Mallez S."/>
            <person name="Zhang Y."/>
            <person name="Obille A."/>
            <person name="Becker A."/>
            <person name="Abrahante J.E."/>
            <person name="Garbe J."/>
            <person name="Badalamenti J.P."/>
            <person name="Herman A."/>
            <person name="Mangelson H."/>
            <person name="Liachko I."/>
            <person name="Sullivan S."/>
            <person name="Sone E.D."/>
            <person name="Koren S."/>
            <person name="Silverstein K.A.T."/>
            <person name="Beckman K.B."/>
            <person name="Gohl D.M."/>
        </authorList>
    </citation>
    <scope>NUCLEOTIDE SEQUENCE</scope>
    <source>
        <strain evidence="2">Duluth1</strain>
        <tissue evidence="2">Whole animal</tissue>
    </source>
</reference>
<keyword evidence="3" id="KW-1185">Reference proteome</keyword>
<protein>
    <submittedName>
        <fullName evidence="2">Uncharacterized protein</fullName>
    </submittedName>
</protein>
<comment type="caution">
    <text evidence="2">The sequence shown here is derived from an EMBL/GenBank/DDBJ whole genome shotgun (WGS) entry which is preliminary data.</text>
</comment>
<proteinExistence type="predicted"/>
<reference evidence="2" key="2">
    <citation type="submission" date="2020-11" db="EMBL/GenBank/DDBJ databases">
        <authorList>
            <person name="McCartney M.A."/>
            <person name="Auch B."/>
            <person name="Kono T."/>
            <person name="Mallez S."/>
            <person name="Becker A."/>
            <person name="Gohl D.M."/>
            <person name="Silverstein K.A.T."/>
            <person name="Koren S."/>
            <person name="Bechman K.B."/>
            <person name="Herman A."/>
            <person name="Abrahante J.E."/>
            <person name="Garbe J."/>
        </authorList>
    </citation>
    <scope>NUCLEOTIDE SEQUENCE</scope>
    <source>
        <strain evidence="2">Duluth1</strain>
        <tissue evidence="2">Whole animal</tissue>
    </source>
</reference>
<keyword evidence="1" id="KW-0175">Coiled coil</keyword>
<feature type="coiled-coil region" evidence="1">
    <location>
        <begin position="53"/>
        <end position="80"/>
    </location>
</feature>
<evidence type="ECO:0000313" key="3">
    <source>
        <dbReference type="Proteomes" id="UP000828390"/>
    </source>
</evidence>
<dbReference type="EMBL" id="JAIWYP010000009">
    <property type="protein sequence ID" value="KAH3770269.1"/>
    <property type="molecule type" value="Genomic_DNA"/>
</dbReference>
<evidence type="ECO:0000313" key="2">
    <source>
        <dbReference type="EMBL" id="KAH3770269.1"/>
    </source>
</evidence>
<dbReference type="Proteomes" id="UP000828390">
    <property type="component" value="Unassembled WGS sequence"/>
</dbReference>
<accession>A0A9D4IE94</accession>
<name>A0A9D4IE94_DREPO</name>
<gene>
    <name evidence="2" type="ORF">DPMN_171553</name>
</gene>
<dbReference type="AlphaFoldDB" id="A0A9D4IE94"/>